<gene>
    <name evidence="10" type="primary">lepB</name>
    <name evidence="10" type="ORF">P0Y55_13865</name>
</gene>
<organism evidence="10 11">
    <name type="scientific">Candidatus Cohnella colombiensis</name>
    <dbReference type="NCBI Taxonomy" id="3121368"/>
    <lineage>
        <taxon>Bacteria</taxon>
        <taxon>Bacillati</taxon>
        <taxon>Bacillota</taxon>
        <taxon>Bacilli</taxon>
        <taxon>Bacillales</taxon>
        <taxon>Paenibacillaceae</taxon>
        <taxon>Cohnella</taxon>
    </lineage>
</organism>
<dbReference type="GO" id="GO:0006465">
    <property type="term" value="P:signal peptide processing"/>
    <property type="evidence" value="ECO:0007669"/>
    <property type="project" value="InterPro"/>
</dbReference>
<protein>
    <recommendedName>
        <fullName evidence="4 7">Signal peptidase I</fullName>
        <ecNumber evidence="4 7">3.4.21.89</ecNumber>
    </recommendedName>
</protein>
<accession>A0AA95EUH3</accession>
<dbReference type="EMBL" id="CP119317">
    <property type="protein sequence ID" value="WEK53655.1"/>
    <property type="molecule type" value="Genomic_DNA"/>
</dbReference>
<evidence type="ECO:0000256" key="8">
    <source>
        <dbReference type="SAM" id="MobiDB-lite"/>
    </source>
</evidence>
<evidence type="ECO:0000256" key="6">
    <source>
        <dbReference type="PIRSR" id="PIRSR600223-1"/>
    </source>
</evidence>
<evidence type="ECO:0000313" key="11">
    <source>
        <dbReference type="Proteomes" id="UP001178662"/>
    </source>
</evidence>
<keyword evidence="7" id="KW-1133">Transmembrane helix</keyword>
<keyword evidence="11" id="KW-1185">Reference proteome</keyword>
<feature type="region of interest" description="Disordered" evidence="8">
    <location>
        <begin position="1"/>
        <end position="20"/>
    </location>
</feature>
<feature type="active site" evidence="6">
    <location>
        <position position="107"/>
    </location>
</feature>
<dbReference type="Proteomes" id="UP001178662">
    <property type="component" value="Chromosome"/>
</dbReference>
<dbReference type="GO" id="GO:0005886">
    <property type="term" value="C:plasma membrane"/>
    <property type="evidence" value="ECO:0007669"/>
    <property type="project" value="UniProtKB-SubCell"/>
</dbReference>
<dbReference type="EC" id="3.4.21.89" evidence="4 7"/>
<dbReference type="CDD" id="cd06530">
    <property type="entry name" value="S26_SPase_I"/>
    <property type="match status" value="1"/>
</dbReference>
<comment type="subcellular location">
    <subcellularLocation>
        <location evidence="2">Cell membrane</location>
        <topology evidence="2">Single-pass type II membrane protein</topology>
    </subcellularLocation>
    <subcellularLocation>
        <location evidence="7">Membrane</location>
        <topology evidence="7">Single-pass type II membrane protein</topology>
    </subcellularLocation>
</comment>
<evidence type="ECO:0000256" key="1">
    <source>
        <dbReference type="ARBA" id="ARBA00000677"/>
    </source>
</evidence>
<dbReference type="InterPro" id="IPR000223">
    <property type="entry name" value="Pept_S26A_signal_pept_1"/>
</dbReference>
<name>A0AA95EUH3_9BACL</name>
<feature type="active site" evidence="6">
    <location>
        <position position="61"/>
    </location>
</feature>
<evidence type="ECO:0000259" key="9">
    <source>
        <dbReference type="Pfam" id="PF10502"/>
    </source>
</evidence>
<dbReference type="AlphaFoldDB" id="A0AA95EUH3"/>
<dbReference type="InterPro" id="IPR036286">
    <property type="entry name" value="LexA/Signal_pep-like_sf"/>
</dbReference>
<keyword evidence="7" id="KW-0645">Protease</keyword>
<evidence type="ECO:0000313" key="10">
    <source>
        <dbReference type="EMBL" id="WEK53655.1"/>
    </source>
</evidence>
<evidence type="ECO:0000256" key="3">
    <source>
        <dbReference type="ARBA" id="ARBA00009370"/>
    </source>
</evidence>
<dbReference type="GO" id="GO:0009003">
    <property type="term" value="F:signal peptidase activity"/>
    <property type="evidence" value="ECO:0007669"/>
    <property type="project" value="UniProtKB-EC"/>
</dbReference>
<dbReference type="Pfam" id="PF10502">
    <property type="entry name" value="Peptidase_S26"/>
    <property type="match status" value="1"/>
</dbReference>
<dbReference type="InterPro" id="IPR019533">
    <property type="entry name" value="Peptidase_S26"/>
</dbReference>
<keyword evidence="7" id="KW-0472">Membrane</keyword>
<reference evidence="10" key="1">
    <citation type="submission" date="2023-03" db="EMBL/GenBank/DDBJ databases">
        <title>Andean soil-derived lignocellulolytic bacterial consortium as a source of novel taxa and putative plastic-active enzymes.</title>
        <authorList>
            <person name="Diaz-Garcia L."/>
            <person name="Chuvochina M."/>
            <person name="Feuerriegel G."/>
            <person name="Bunk B."/>
            <person name="Sproer C."/>
            <person name="Streit W.R."/>
            <person name="Rodriguez L.M."/>
            <person name="Overmann J."/>
            <person name="Jimenez D.J."/>
        </authorList>
    </citation>
    <scope>NUCLEOTIDE SEQUENCE</scope>
    <source>
        <strain evidence="10">MAG 2441</strain>
    </source>
</reference>
<dbReference type="PANTHER" id="PTHR43390:SF1">
    <property type="entry name" value="CHLOROPLAST PROCESSING PEPTIDASE"/>
    <property type="match status" value="1"/>
</dbReference>
<evidence type="ECO:0000256" key="4">
    <source>
        <dbReference type="ARBA" id="ARBA00013208"/>
    </source>
</evidence>
<feature type="domain" description="Peptidase S26" evidence="9">
    <location>
        <begin position="31"/>
        <end position="190"/>
    </location>
</feature>
<dbReference type="Gene3D" id="2.10.109.10">
    <property type="entry name" value="Umud Fragment, subunit A"/>
    <property type="match status" value="1"/>
</dbReference>
<evidence type="ECO:0000256" key="7">
    <source>
        <dbReference type="RuleBase" id="RU362042"/>
    </source>
</evidence>
<keyword evidence="7" id="KW-0812">Transmembrane</keyword>
<dbReference type="NCBIfam" id="TIGR02227">
    <property type="entry name" value="sigpep_I_bact"/>
    <property type="match status" value="1"/>
</dbReference>
<dbReference type="PANTHER" id="PTHR43390">
    <property type="entry name" value="SIGNAL PEPTIDASE I"/>
    <property type="match status" value="1"/>
</dbReference>
<feature type="transmembrane region" description="Helical" evidence="7">
    <location>
        <begin position="33"/>
        <end position="52"/>
    </location>
</feature>
<dbReference type="PRINTS" id="PR00727">
    <property type="entry name" value="LEADERPTASE"/>
</dbReference>
<sequence>MTEQSQTVNHKRRVSEKREKRPMSGWKKELWDWTKALGISLIVVLLLRAYVFQLTTVKNISMQPTLYEGEWLFVNKISYQFTSPNHQDVIILEDPDGVPDHKDFLVKRIVGVPGDTIEIRNHQLYVNGTLTIEPYTEVNIEDSDFGPVTVTQGHYFVMGDNRHLNGSRDSRAFHEISADSIQGRAELILWPISRWAKL</sequence>
<dbReference type="SUPFAM" id="SSF51306">
    <property type="entry name" value="LexA/Signal peptidase"/>
    <property type="match status" value="1"/>
</dbReference>
<keyword evidence="5 7" id="KW-0378">Hydrolase</keyword>
<dbReference type="PROSITE" id="PS00760">
    <property type="entry name" value="SPASE_I_2"/>
    <property type="match status" value="1"/>
</dbReference>
<dbReference type="InterPro" id="IPR019757">
    <property type="entry name" value="Pept_S26A_signal_pept_1_Lys-AS"/>
</dbReference>
<dbReference type="GO" id="GO:0004252">
    <property type="term" value="F:serine-type endopeptidase activity"/>
    <property type="evidence" value="ECO:0007669"/>
    <property type="project" value="InterPro"/>
</dbReference>
<evidence type="ECO:0000256" key="2">
    <source>
        <dbReference type="ARBA" id="ARBA00004401"/>
    </source>
</evidence>
<comment type="similarity">
    <text evidence="3 7">Belongs to the peptidase S26 family.</text>
</comment>
<proteinExistence type="inferred from homology"/>
<comment type="catalytic activity">
    <reaction evidence="1 7">
        <text>Cleavage of hydrophobic, N-terminal signal or leader sequences from secreted and periplasmic proteins.</text>
        <dbReference type="EC" id="3.4.21.89"/>
    </reaction>
</comment>
<evidence type="ECO:0000256" key="5">
    <source>
        <dbReference type="ARBA" id="ARBA00022801"/>
    </source>
</evidence>